<dbReference type="InterPro" id="IPR021765">
    <property type="entry name" value="UstYa-like"/>
</dbReference>
<gene>
    <name evidence="5" type="ORF">AAF712_008420</name>
</gene>
<organism evidence="5 6">
    <name type="scientific">Marasmius tenuissimus</name>
    <dbReference type="NCBI Taxonomy" id="585030"/>
    <lineage>
        <taxon>Eukaryota</taxon>
        <taxon>Fungi</taxon>
        <taxon>Dikarya</taxon>
        <taxon>Basidiomycota</taxon>
        <taxon>Agaricomycotina</taxon>
        <taxon>Agaricomycetes</taxon>
        <taxon>Agaricomycetidae</taxon>
        <taxon>Agaricales</taxon>
        <taxon>Marasmiineae</taxon>
        <taxon>Marasmiaceae</taxon>
        <taxon>Marasmius</taxon>
    </lineage>
</organism>
<evidence type="ECO:0000313" key="5">
    <source>
        <dbReference type="EMBL" id="KAL0064598.1"/>
    </source>
</evidence>
<evidence type="ECO:0000256" key="3">
    <source>
        <dbReference type="SAM" id="MobiDB-lite"/>
    </source>
</evidence>
<name>A0ABR2ZT71_9AGAR</name>
<evidence type="ECO:0000256" key="2">
    <source>
        <dbReference type="ARBA" id="ARBA00035112"/>
    </source>
</evidence>
<dbReference type="Proteomes" id="UP001437256">
    <property type="component" value="Unassembled WGS sequence"/>
</dbReference>
<comment type="pathway">
    <text evidence="1">Mycotoxin biosynthesis.</text>
</comment>
<dbReference type="Pfam" id="PF11807">
    <property type="entry name" value="UstYa"/>
    <property type="match status" value="1"/>
</dbReference>
<dbReference type="PANTHER" id="PTHR33365">
    <property type="entry name" value="YALI0B05434P"/>
    <property type="match status" value="1"/>
</dbReference>
<feature type="region of interest" description="Disordered" evidence="3">
    <location>
        <begin position="1"/>
        <end position="39"/>
    </location>
</feature>
<evidence type="ECO:0000256" key="1">
    <source>
        <dbReference type="ARBA" id="ARBA00004685"/>
    </source>
</evidence>
<proteinExistence type="inferred from homology"/>
<protein>
    <submittedName>
        <fullName evidence="5">Uncharacterized protein</fullName>
    </submittedName>
</protein>
<evidence type="ECO:0000256" key="4">
    <source>
        <dbReference type="SAM" id="Phobius"/>
    </source>
</evidence>
<comment type="similarity">
    <text evidence="2">Belongs to the ustYa family.</text>
</comment>
<dbReference type="PANTHER" id="PTHR33365:SF4">
    <property type="entry name" value="CYCLOCHLOROTINE BIOSYNTHESIS PROTEIN O"/>
    <property type="match status" value="1"/>
</dbReference>
<keyword evidence="4" id="KW-0472">Membrane</keyword>
<dbReference type="EMBL" id="JBBXMP010000059">
    <property type="protein sequence ID" value="KAL0064598.1"/>
    <property type="molecule type" value="Genomic_DNA"/>
</dbReference>
<keyword evidence="6" id="KW-1185">Reference proteome</keyword>
<feature type="transmembrane region" description="Helical" evidence="4">
    <location>
        <begin position="49"/>
        <end position="70"/>
    </location>
</feature>
<keyword evidence="4" id="KW-1133">Transmembrane helix</keyword>
<reference evidence="5 6" key="1">
    <citation type="submission" date="2024-05" db="EMBL/GenBank/DDBJ databases">
        <title>A draft genome resource for the thread blight pathogen Marasmius tenuissimus strain MS-2.</title>
        <authorList>
            <person name="Yulfo-Soto G.E."/>
            <person name="Baruah I.K."/>
            <person name="Amoako-Attah I."/>
            <person name="Bukari Y."/>
            <person name="Meinhardt L.W."/>
            <person name="Bailey B.A."/>
            <person name="Cohen S.P."/>
        </authorList>
    </citation>
    <scope>NUCLEOTIDE SEQUENCE [LARGE SCALE GENOMIC DNA]</scope>
    <source>
        <strain evidence="5 6">MS-2</strain>
    </source>
</reference>
<feature type="compositionally biased region" description="Polar residues" evidence="3">
    <location>
        <begin position="27"/>
        <end position="36"/>
    </location>
</feature>
<feature type="compositionally biased region" description="Basic and acidic residues" evidence="3">
    <location>
        <begin position="1"/>
        <end position="26"/>
    </location>
</feature>
<keyword evidence="4" id="KW-0812">Transmembrane</keyword>
<sequence length="262" mass="30350">MPRKKQEEAYEPLLRGDSDSHVDGESASKSLTNGSSLRRGKHESRHKRLVIIVLGITNVITLLILVSLWFNREPKPNAELQLLYSPANHLIEHQVTTFHSAIQGDMTEYMGPPSPEVDNAWDDLYKYGLQRIPEDEAKLIPWKTIRIPGDESHYAVALDVFHQLHCLNVIRRGFHPEYYPKEEQWHVDHCIEHLRQAIVCSSDVSLIIWQWFPEKNKTLGRSGTPHTCRNFDKIYEWAKDPKNNLPADQFNLDLHPPHDHGH</sequence>
<comment type="caution">
    <text evidence="5">The sequence shown here is derived from an EMBL/GenBank/DDBJ whole genome shotgun (WGS) entry which is preliminary data.</text>
</comment>
<evidence type="ECO:0000313" key="6">
    <source>
        <dbReference type="Proteomes" id="UP001437256"/>
    </source>
</evidence>
<accession>A0ABR2ZT71</accession>